<sequence>MGRVVIQHADVLPTICLRLCSEMCEQQPGLFSKKKWQPTTAISVDAMAACPPATCVADDTDSDTNDAEPGMPMDTPLDSAALLSSAQLSEMSSGEQDPASTTDDCAATSTGDESKEDWIPSGKEATVALDESKLAQGLTADNVGNATAAELCLICNAASVIRLTYSITPAKAAIRSDPWKLFMTVVARNYGEHVYKALNTVEQPGPAWVNGASGQKTPSSADASNKKRARFRDADGQSPCTPMNNSAQQNPFIRNNVDVGLIHRIGLSGVAVDSMPNSEDKKKKSRASKQIQLVAAVAAPTAPSSSATVVRGENQSFAYQMSLLSKGKCLIRTNVQANPVGVQCRQVVASGPTKEAIGVGQSESPSPAIITVPNASQQVTQSTKPNESPAASSAQYAQLKASSAALASPAADVLQKTPDRTQRKRKADKSDRLQPAMLDFSTLAGFPSTSMEGHSASSSSSSATHHAPPPAEHQSGNSRMTLITPGHSVDEFSPLKAMSNLPDDVRVSFEMMMQQSSIDYCRNFEALVETLETPKKQL</sequence>
<name>A0A914VAD2_9BILA</name>
<proteinExistence type="predicted"/>
<feature type="compositionally biased region" description="Polar residues" evidence="1">
    <location>
        <begin position="238"/>
        <end position="249"/>
    </location>
</feature>
<accession>A0A914VAD2</accession>
<reference evidence="3" key="1">
    <citation type="submission" date="2022-11" db="UniProtKB">
        <authorList>
            <consortium name="WormBaseParasite"/>
        </authorList>
    </citation>
    <scope>IDENTIFICATION</scope>
</reference>
<feature type="region of interest" description="Disordered" evidence="1">
    <location>
        <begin position="208"/>
        <end position="249"/>
    </location>
</feature>
<dbReference type="Proteomes" id="UP000887566">
    <property type="component" value="Unplaced"/>
</dbReference>
<feature type="region of interest" description="Disordered" evidence="1">
    <location>
        <begin position="58"/>
        <end position="77"/>
    </location>
</feature>
<feature type="compositionally biased region" description="Low complexity" evidence="1">
    <location>
        <begin position="454"/>
        <end position="466"/>
    </location>
</feature>
<dbReference type="AlphaFoldDB" id="A0A914VAD2"/>
<feature type="region of interest" description="Disordered" evidence="1">
    <location>
        <begin position="87"/>
        <end position="118"/>
    </location>
</feature>
<feature type="region of interest" description="Disordered" evidence="1">
    <location>
        <begin position="375"/>
        <end position="396"/>
    </location>
</feature>
<evidence type="ECO:0000313" key="3">
    <source>
        <dbReference type="WBParaSite" id="PSAMB.scaffold162size70593.g2926.t1"/>
    </source>
</evidence>
<keyword evidence="2" id="KW-1185">Reference proteome</keyword>
<feature type="region of interest" description="Disordered" evidence="1">
    <location>
        <begin position="408"/>
        <end position="486"/>
    </location>
</feature>
<evidence type="ECO:0000256" key="1">
    <source>
        <dbReference type="SAM" id="MobiDB-lite"/>
    </source>
</evidence>
<feature type="compositionally biased region" description="Polar residues" evidence="1">
    <location>
        <begin position="212"/>
        <end position="223"/>
    </location>
</feature>
<organism evidence="2 3">
    <name type="scientific">Plectus sambesii</name>
    <dbReference type="NCBI Taxonomy" id="2011161"/>
    <lineage>
        <taxon>Eukaryota</taxon>
        <taxon>Metazoa</taxon>
        <taxon>Ecdysozoa</taxon>
        <taxon>Nematoda</taxon>
        <taxon>Chromadorea</taxon>
        <taxon>Plectida</taxon>
        <taxon>Plectina</taxon>
        <taxon>Plectoidea</taxon>
        <taxon>Plectidae</taxon>
        <taxon>Plectus</taxon>
    </lineage>
</organism>
<dbReference type="WBParaSite" id="PSAMB.scaffold162size70593.g2926.t1">
    <property type="protein sequence ID" value="PSAMB.scaffold162size70593.g2926.t1"/>
    <property type="gene ID" value="PSAMB.scaffold162size70593.g2926"/>
</dbReference>
<feature type="compositionally biased region" description="Polar residues" evidence="1">
    <location>
        <begin position="375"/>
        <end position="386"/>
    </location>
</feature>
<protein>
    <submittedName>
        <fullName evidence="3">Uncharacterized protein</fullName>
    </submittedName>
</protein>
<feature type="compositionally biased region" description="Low complexity" evidence="1">
    <location>
        <begin position="87"/>
        <end position="111"/>
    </location>
</feature>
<evidence type="ECO:0000313" key="2">
    <source>
        <dbReference type="Proteomes" id="UP000887566"/>
    </source>
</evidence>